<feature type="region of interest" description="Disordered" evidence="1">
    <location>
        <begin position="1455"/>
        <end position="1476"/>
    </location>
</feature>
<feature type="compositionally biased region" description="Low complexity" evidence="1">
    <location>
        <begin position="763"/>
        <end position="774"/>
    </location>
</feature>
<evidence type="ECO:0008006" key="6">
    <source>
        <dbReference type="Google" id="ProtNLM"/>
    </source>
</evidence>
<dbReference type="InterPro" id="IPR024606">
    <property type="entry name" value="KIAA1549"/>
</dbReference>
<feature type="region of interest" description="Disordered" evidence="1">
    <location>
        <begin position="1"/>
        <end position="40"/>
    </location>
</feature>
<protein>
    <recommendedName>
        <fullName evidence="6">SEA domain-containing protein</fullName>
    </recommendedName>
</protein>
<keyword evidence="2" id="KW-1133">Transmembrane helix</keyword>
<feature type="region of interest" description="Disordered" evidence="1">
    <location>
        <begin position="763"/>
        <end position="782"/>
    </location>
</feature>
<dbReference type="EMBL" id="AMQN01007315">
    <property type="status" value="NOT_ANNOTATED_CDS"/>
    <property type="molecule type" value="Genomic_DNA"/>
</dbReference>
<dbReference type="EMBL" id="KB300390">
    <property type="protein sequence ID" value="ELU06822.1"/>
    <property type="molecule type" value="Genomic_DNA"/>
</dbReference>
<reference evidence="3 5" key="2">
    <citation type="journal article" date="2013" name="Nature">
        <title>Insights into bilaterian evolution from three spiralian genomes.</title>
        <authorList>
            <person name="Simakov O."/>
            <person name="Marletaz F."/>
            <person name="Cho S.J."/>
            <person name="Edsinger-Gonzales E."/>
            <person name="Havlak P."/>
            <person name="Hellsten U."/>
            <person name="Kuo D.H."/>
            <person name="Larsson T."/>
            <person name="Lv J."/>
            <person name="Arendt D."/>
            <person name="Savage R."/>
            <person name="Osoegawa K."/>
            <person name="de Jong P."/>
            <person name="Grimwood J."/>
            <person name="Chapman J.A."/>
            <person name="Shapiro H."/>
            <person name="Aerts A."/>
            <person name="Otillar R.P."/>
            <person name="Terry A.Y."/>
            <person name="Boore J.L."/>
            <person name="Grigoriev I.V."/>
            <person name="Lindberg D.R."/>
            <person name="Seaver E.C."/>
            <person name="Weisblat D.A."/>
            <person name="Putnam N.H."/>
            <person name="Rokhsar D.S."/>
        </authorList>
    </citation>
    <scope>NUCLEOTIDE SEQUENCE</scope>
    <source>
        <strain evidence="3 5">I ESC-2004</strain>
    </source>
</reference>
<reference evidence="4" key="3">
    <citation type="submission" date="2015-06" db="UniProtKB">
        <authorList>
            <consortium name="EnsemblMetazoa"/>
        </authorList>
    </citation>
    <scope>IDENTIFICATION</scope>
</reference>
<feature type="compositionally biased region" description="Basic residues" evidence="1">
    <location>
        <begin position="1235"/>
        <end position="1244"/>
    </location>
</feature>
<dbReference type="EnsemblMetazoa" id="CapteT194469">
    <property type="protein sequence ID" value="CapteP194469"/>
    <property type="gene ID" value="CapteG194469"/>
</dbReference>
<dbReference type="Pfam" id="PF12877">
    <property type="entry name" value="KIAA1549"/>
    <property type="match status" value="2"/>
</dbReference>
<evidence type="ECO:0000256" key="1">
    <source>
        <dbReference type="SAM" id="MobiDB-lite"/>
    </source>
</evidence>
<feature type="compositionally biased region" description="Basic and acidic residues" evidence="1">
    <location>
        <begin position="1186"/>
        <end position="1216"/>
    </location>
</feature>
<feature type="region of interest" description="Disordered" evidence="1">
    <location>
        <begin position="1079"/>
        <end position="1150"/>
    </location>
</feature>
<feature type="compositionally biased region" description="Acidic residues" evidence="1">
    <location>
        <begin position="1269"/>
        <end position="1278"/>
    </location>
</feature>
<accession>R7USC2</accession>
<evidence type="ECO:0000256" key="2">
    <source>
        <dbReference type="SAM" id="Phobius"/>
    </source>
</evidence>
<dbReference type="HOGENOM" id="CLU_247745_0_0_1"/>
<dbReference type="PANTHER" id="PTHR21590">
    <property type="entry name" value="SEA DOMAIN-CONTAINING PROTEIN"/>
    <property type="match status" value="1"/>
</dbReference>
<dbReference type="OrthoDB" id="10055437at2759"/>
<dbReference type="PANTHER" id="PTHR21590:SF6">
    <property type="entry name" value="SEA DOMAIN-CONTAINING PROTEIN"/>
    <property type="match status" value="1"/>
</dbReference>
<name>R7USC2_CAPTE</name>
<feature type="compositionally biased region" description="Pro residues" evidence="1">
    <location>
        <begin position="1110"/>
        <end position="1120"/>
    </location>
</feature>
<feature type="non-terminal residue" evidence="3">
    <location>
        <position position="1"/>
    </location>
</feature>
<dbReference type="STRING" id="283909.R7USC2"/>
<keyword evidence="2" id="KW-0472">Membrane</keyword>
<evidence type="ECO:0000313" key="3">
    <source>
        <dbReference type="EMBL" id="ELU06822.1"/>
    </source>
</evidence>
<keyword evidence="5" id="KW-1185">Reference proteome</keyword>
<evidence type="ECO:0000313" key="4">
    <source>
        <dbReference type="EnsemblMetazoa" id="CapteP194469"/>
    </source>
</evidence>
<feature type="transmembrane region" description="Helical" evidence="2">
    <location>
        <begin position="942"/>
        <end position="967"/>
    </location>
</feature>
<feature type="region of interest" description="Disordered" evidence="1">
    <location>
        <begin position="1320"/>
        <end position="1339"/>
    </location>
</feature>
<feature type="compositionally biased region" description="Pro residues" evidence="1">
    <location>
        <begin position="1088"/>
        <end position="1103"/>
    </location>
</feature>
<keyword evidence="2" id="KW-0812">Transmembrane</keyword>
<organism evidence="3">
    <name type="scientific">Capitella teleta</name>
    <name type="common">Polychaete worm</name>
    <dbReference type="NCBI Taxonomy" id="283909"/>
    <lineage>
        <taxon>Eukaryota</taxon>
        <taxon>Metazoa</taxon>
        <taxon>Spiralia</taxon>
        <taxon>Lophotrochozoa</taxon>
        <taxon>Annelida</taxon>
        <taxon>Polychaeta</taxon>
        <taxon>Sedentaria</taxon>
        <taxon>Scolecida</taxon>
        <taxon>Capitellidae</taxon>
        <taxon>Capitella</taxon>
    </lineage>
</organism>
<reference evidence="5" key="1">
    <citation type="submission" date="2012-12" db="EMBL/GenBank/DDBJ databases">
        <authorList>
            <person name="Hellsten U."/>
            <person name="Grimwood J."/>
            <person name="Chapman J.A."/>
            <person name="Shapiro H."/>
            <person name="Aerts A."/>
            <person name="Otillar R.P."/>
            <person name="Terry A.Y."/>
            <person name="Boore J.L."/>
            <person name="Simakov O."/>
            <person name="Marletaz F."/>
            <person name="Cho S.-J."/>
            <person name="Edsinger-Gonzales E."/>
            <person name="Havlak P."/>
            <person name="Kuo D.-H."/>
            <person name="Larsson T."/>
            <person name="Lv J."/>
            <person name="Arendt D."/>
            <person name="Savage R."/>
            <person name="Osoegawa K."/>
            <person name="de Jong P."/>
            <person name="Lindberg D.R."/>
            <person name="Seaver E.C."/>
            <person name="Weisblat D.A."/>
            <person name="Putnam N.H."/>
            <person name="Grigoriev I.V."/>
            <person name="Rokhsar D.S."/>
        </authorList>
    </citation>
    <scope>NUCLEOTIDE SEQUENCE</scope>
    <source>
        <strain evidence="5">I ESC-2004</strain>
    </source>
</reference>
<gene>
    <name evidence="3" type="ORF">CAPTEDRAFT_194469</name>
</gene>
<proteinExistence type="predicted"/>
<sequence>LLLLNEPCPTKSHEDAMKNPPSMESIKAKRSLPRPSPRDDLALRAGLDEARPPSLAPSSLLLLLCKCFDWNRLLFVLLLIGSASPTSAVNRSYNMPDISLSRSIPSNSGPILSTQSFFPSAVTSEIASSRFDYSSDFVTSVSQLSPLITSKPTISSVIFPDDDVSSQLQITSTPAFVTPFPVVESSDLVSFPIFETVSPTSAHFSSHETSNMYSLFPSPPVLSVQPSSLFSSVFMSSELTFPLSTGVDVTAASNFFSASVEMDNGQSSLFPSLSNDFFSVSYRISQPYFEVSSSDFDSTFGSPVSNLEFPISSNDISTSEYISMLSQDNDLYSSDFFSFSPRSSELYHFSGEIFESSEAFSFPLSAFPSDSSVFIDSSEYFWSSEPEMITSSFVSSWLSSEFNSIHHLSSLQQSSDFYPSASLFASEVFEASEFPSVLSEPPSLPLDWSIFRSDIIRVSSTQIPGSGSFATSELYSMDIESSESLSFSVVSSAFPSGTMLIQNSNTFESSEIYSLPIESSSPLYDASSFVLRSSQFSSMEADTSEFLSTAPSLTTQDYSSIYAENSEFVSLPEMSSLAFSSFVVEQSDYLSSLPPSPDSSSNPLFSSESISLSSPFVDFPIETSEIVSTPQETSDFFASSILDLSPTPSADFPLSTDASFSTKPIESPILSSPAFSSSFPLESLPSLSFESTPQFASSLSIQPSSPASSTEMMESSFDFSSDLLSSYPGDSSIPSSIDPSEMISLSSEIIPSSSLPFSITPSSLPITTSETRTTPKPPTPYPEATTELNLNISDAFDEFWLRTVVAVSEDEEVTSVKFQKQMESNLASLFNEAIARDYSIVHGVYFGHQGNGVGSRRTKRAVTNGNATIQITRVKREEEDRVNTVLLYYLVENQSTNITDASRSEYLLHLFSEQETAIRLGYPVILQGERYVPLPDPPDKKLWIIGAVLGGLVLVGAVVWCVLFLYFKCNRAPSSPRRSPRARKVEGGEMKDSLTYSVKDFAIVLYRKLWALPLLNSLSLQFGRNIGQQVTMATIMVTKRYVGKQGFDFVRSEVGMESEMYQMRPPDYFRRNVNGSSELEGMYTPCENTPPPKYPSRPHPPGRPSNLPQKRPPPPRPPPQRIVSSGEESSDYGDKKPLKKPGKIVDHMEQGGWGTAPVVRSSQHAIRLPPLNLQNVVTQDELNLSQRDHAELNDSLRQRADVERHRNKQRQREKNRPLKSTIAFLSIDDAVPEKPKRKKKKKKSAPVDENGYAVPSNHINESVRLPASSEEDDTGEDPSIEHARQRMHALLDEAFALANPKQLSSRHVSPRQSGIVNESIEEEPPEVRHTPMHNNPPPRRENDYANTLWKPYEAADEAAKIHTQALSNGIHTPHGNTDAAPFLVNAVATPLDYTSVRLDSSMLESHGQPRSHPPPPTSAFLPYPTQRSDEYDSLPQMGSLRDRLLASRSLDDSLGRSGGVSNHFVAPSPPDSDDDEVDIINNVMAPGVSSEPLVQSIREELQRLSRKSRSQTPGFSYTAKP</sequence>
<evidence type="ECO:0000313" key="5">
    <source>
        <dbReference type="Proteomes" id="UP000014760"/>
    </source>
</evidence>
<dbReference type="Proteomes" id="UP000014760">
    <property type="component" value="Unassembled WGS sequence"/>
</dbReference>
<dbReference type="OMA" id="FENDEGA"/>
<feature type="region of interest" description="Disordered" evidence="1">
    <location>
        <begin position="1184"/>
        <end position="1278"/>
    </location>
</feature>
<dbReference type="EMBL" id="AMQN01007316">
    <property type="status" value="NOT_ANNOTATED_CDS"/>
    <property type="molecule type" value="Genomic_DNA"/>
</dbReference>
<feature type="region of interest" description="Disordered" evidence="1">
    <location>
        <begin position="1401"/>
        <end position="1434"/>
    </location>
</feature>
<feature type="region of interest" description="Disordered" evidence="1">
    <location>
        <begin position="1501"/>
        <end position="1521"/>
    </location>
</feature>